<dbReference type="InterPro" id="IPR045107">
    <property type="entry name" value="SAC3/GANP/THP3"/>
</dbReference>
<dbReference type="PANTHER" id="PTHR12436:SF4">
    <property type="entry name" value="LEUKOCYTE RECEPTOR CLUSTER MEMBER 8"/>
    <property type="match status" value="1"/>
</dbReference>
<name>A0AAV5REZ5_STABA</name>
<dbReference type="PANTHER" id="PTHR12436">
    <property type="entry name" value="80 KDA MCM3-ASSOCIATED PROTEIN"/>
    <property type="match status" value="1"/>
</dbReference>
<evidence type="ECO:0000256" key="1">
    <source>
        <dbReference type="SAM" id="MobiDB-lite"/>
    </source>
</evidence>
<protein>
    <submittedName>
        <fullName evidence="3">Thp3 protein</fullName>
    </submittedName>
</protein>
<proteinExistence type="predicted"/>
<evidence type="ECO:0000313" key="3">
    <source>
        <dbReference type="EMBL" id="GMM49776.1"/>
    </source>
</evidence>
<dbReference type="Gene3D" id="1.25.40.990">
    <property type="match status" value="1"/>
</dbReference>
<dbReference type="Proteomes" id="UP001362899">
    <property type="component" value="Unassembled WGS sequence"/>
</dbReference>
<feature type="region of interest" description="Disordered" evidence="1">
    <location>
        <begin position="161"/>
        <end position="186"/>
    </location>
</feature>
<dbReference type="EMBL" id="BTGC01000003">
    <property type="protein sequence ID" value="GMM49776.1"/>
    <property type="molecule type" value="Genomic_DNA"/>
</dbReference>
<feature type="region of interest" description="Disordered" evidence="1">
    <location>
        <begin position="298"/>
        <end position="327"/>
    </location>
</feature>
<feature type="region of interest" description="Disordered" evidence="1">
    <location>
        <begin position="1"/>
        <end position="24"/>
    </location>
</feature>
<evidence type="ECO:0000313" key="4">
    <source>
        <dbReference type="Proteomes" id="UP001362899"/>
    </source>
</evidence>
<evidence type="ECO:0000259" key="2">
    <source>
        <dbReference type="Pfam" id="PF03399"/>
    </source>
</evidence>
<dbReference type="Pfam" id="PF03399">
    <property type="entry name" value="SAC3_GANP"/>
    <property type="match status" value="1"/>
</dbReference>
<organism evidence="3 4">
    <name type="scientific">Starmerella bacillaris</name>
    <name type="common">Yeast</name>
    <name type="synonym">Candida zemplinina</name>
    <dbReference type="NCBI Taxonomy" id="1247836"/>
    <lineage>
        <taxon>Eukaryota</taxon>
        <taxon>Fungi</taxon>
        <taxon>Dikarya</taxon>
        <taxon>Ascomycota</taxon>
        <taxon>Saccharomycotina</taxon>
        <taxon>Dipodascomycetes</taxon>
        <taxon>Dipodascales</taxon>
        <taxon>Trichomonascaceae</taxon>
        <taxon>Starmerella</taxon>
    </lineage>
</organism>
<sequence length="946" mass="107120">MSKSDDEKFPGLGAFRKRVLSKTRPQDRAVTARNLNIIVKNAKAKGLAEKLQWEKQNMGSLSVRFLPGYKSTPNPNKQLKVENRKDNSKPKKASAIRQTKTDKMLINSNKSNQLALSNVTDSSRVSKRQRMVRIPALADSSSNNKRDDCIQEPIRLSRKQKRLARKINVSSNSSSAVSSNSSSNYEQNGDEFISLAGVDSSLFFSKFGGSPSEGSPIYSPVYSPEGTMECSTDLDHQDDIYQQIELQETDYQHPTKHNSSLVFIANPSNAPQKFEIPSGILNPPLNVNSRNKFELAPKVEPGTPNKKQVFIPNGSHDFSPSMRGEKFRNSKKLNSNKVLRGTIPGLSSPVNNFQGPNVQTNYNIDHETFAVAKDISGMPYAQQNLLYSKLPEDKARDTASAINMSMGTPIRSDNSRNIYEGSGISAYKDTINVSISKPDTPPKVNNNSNKNSPVGYSEAFSDIRNSNSITSPNTFASNSANMQRSFGGNILEPDQTNLSSNSKLDSNKNWPKQSEPLIFKRLKMENNPIFTSLPNVHESNSSSKADASTLCTHTPAFNESTDNPYENEKHLGANNSTQLTAQITEKQYPTTNILGNKSNIDFLSIPNKVKTVQSNNLKELDIERRRKRFEKFSENLPYVDHQIRHTIIGTNTNLEKPYFRLTGQVNPAVVRPPYILEQSLQRLLILQQTTESKVGYSYLIDQYKSIRQDLTVQHIQNDLTSRVYESNVRLALQHHDLGEVNKCLTQLSNLYKGCPEKYFETKYEFYAYIVYYNLYTMKWDELGLMLMNARNDTYLLRYNYLLDQQNLKSAPATKQMHPESVEERVRMYKRALDIVKLFQRNEIFVLRGHLQNTYELENILLNYSVRRLQIHSLRSICYATFTRDQVIPIAKFSIWVGTSNIEQTKLLLSELGVPITPEESVKVKDAYPILDKLYQAASHVDIKGQK</sequence>
<feature type="region of interest" description="Disordered" evidence="1">
    <location>
        <begin position="65"/>
        <end position="96"/>
    </location>
</feature>
<gene>
    <name evidence="3" type="ORF">DASB73_007340</name>
</gene>
<comment type="caution">
    <text evidence="3">The sequence shown here is derived from an EMBL/GenBank/DDBJ whole genome shotgun (WGS) entry which is preliminary data.</text>
</comment>
<reference evidence="3 4" key="1">
    <citation type="journal article" date="2023" name="Elife">
        <title>Identification of key yeast species and microbe-microbe interactions impacting larval growth of Drosophila in the wild.</title>
        <authorList>
            <person name="Mure A."/>
            <person name="Sugiura Y."/>
            <person name="Maeda R."/>
            <person name="Honda K."/>
            <person name="Sakurai N."/>
            <person name="Takahashi Y."/>
            <person name="Watada M."/>
            <person name="Katoh T."/>
            <person name="Gotoh A."/>
            <person name="Gotoh Y."/>
            <person name="Taniguchi I."/>
            <person name="Nakamura K."/>
            <person name="Hayashi T."/>
            <person name="Katayama T."/>
            <person name="Uemura T."/>
            <person name="Hattori Y."/>
        </authorList>
    </citation>
    <scope>NUCLEOTIDE SEQUENCE [LARGE SCALE GENOMIC DNA]</scope>
    <source>
        <strain evidence="3 4">SB-73</strain>
    </source>
</reference>
<dbReference type="AlphaFoldDB" id="A0AAV5REZ5"/>
<feature type="domain" description="SAC3/GANP/THP3 conserved" evidence="2">
    <location>
        <begin position="664"/>
        <end position="915"/>
    </location>
</feature>
<feature type="compositionally biased region" description="Low complexity" evidence="1">
    <location>
        <begin position="168"/>
        <end position="184"/>
    </location>
</feature>
<accession>A0AAV5REZ5</accession>
<keyword evidence="4" id="KW-1185">Reference proteome</keyword>
<feature type="compositionally biased region" description="Basic and acidic residues" evidence="1">
    <location>
        <begin position="79"/>
        <end position="89"/>
    </location>
</feature>
<dbReference type="InterPro" id="IPR005062">
    <property type="entry name" value="SAC3/GANP/THP3_conserved"/>
</dbReference>
<dbReference type="GO" id="GO:0005634">
    <property type="term" value="C:nucleus"/>
    <property type="evidence" value="ECO:0007669"/>
    <property type="project" value="TreeGrafter"/>
</dbReference>